<dbReference type="InterPro" id="IPR027417">
    <property type="entry name" value="P-loop_NTPase"/>
</dbReference>
<dbReference type="PROSITE" id="PS51192">
    <property type="entry name" value="HELICASE_ATP_BIND_1"/>
    <property type="match status" value="1"/>
</dbReference>
<protein>
    <submittedName>
        <fullName evidence="6">DEAD/DEAH box helicase</fullName>
    </submittedName>
</protein>
<dbReference type="PANTHER" id="PTHR47962">
    <property type="entry name" value="ATP-DEPENDENT HELICASE LHR-RELATED-RELATED"/>
    <property type="match status" value="1"/>
</dbReference>
<dbReference type="Proteomes" id="UP001139035">
    <property type="component" value="Unassembled WGS sequence"/>
</dbReference>
<dbReference type="GO" id="GO:0003677">
    <property type="term" value="F:DNA binding"/>
    <property type="evidence" value="ECO:0007669"/>
    <property type="project" value="TreeGrafter"/>
</dbReference>
<dbReference type="PROSITE" id="PS51194">
    <property type="entry name" value="HELICASE_CTER"/>
    <property type="match status" value="1"/>
</dbReference>
<keyword evidence="2" id="KW-0067">ATP-binding</keyword>
<dbReference type="GO" id="GO:0005524">
    <property type="term" value="F:ATP binding"/>
    <property type="evidence" value="ECO:0007669"/>
    <property type="project" value="UniProtKB-KW"/>
</dbReference>
<dbReference type="GO" id="GO:0004386">
    <property type="term" value="F:helicase activity"/>
    <property type="evidence" value="ECO:0007669"/>
    <property type="project" value="UniProtKB-KW"/>
</dbReference>
<evidence type="ECO:0000313" key="7">
    <source>
        <dbReference type="Proteomes" id="UP001139035"/>
    </source>
</evidence>
<feature type="domain" description="Helicase C-terminal" evidence="5">
    <location>
        <begin position="905"/>
        <end position="1083"/>
    </location>
</feature>
<dbReference type="PANTHER" id="PTHR47962:SF5">
    <property type="entry name" value="ATP-DEPENDENT HELICASE LHR-RELATED"/>
    <property type="match status" value="1"/>
</dbReference>
<dbReference type="Pfam" id="PF00270">
    <property type="entry name" value="DEAD"/>
    <property type="match status" value="1"/>
</dbReference>
<dbReference type="Pfam" id="PF00271">
    <property type="entry name" value="Helicase_C"/>
    <property type="match status" value="1"/>
</dbReference>
<evidence type="ECO:0000256" key="2">
    <source>
        <dbReference type="ARBA" id="ARBA00022840"/>
    </source>
</evidence>
<keyword evidence="1" id="KW-0547">Nucleotide-binding</keyword>
<evidence type="ECO:0000313" key="6">
    <source>
        <dbReference type="EMBL" id="MCE7028105.1"/>
    </source>
</evidence>
<dbReference type="InterPro" id="IPR001650">
    <property type="entry name" value="Helicase_C-like"/>
</dbReference>
<organism evidence="6 7">
    <name type="scientific">Jiella avicenniae</name>
    <dbReference type="NCBI Taxonomy" id="2907202"/>
    <lineage>
        <taxon>Bacteria</taxon>
        <taxon>Pseudomonadati</taxon>
        <taxon>Pseudomonadota</taxon>
        <taxon>Alphaproteobacteria</taxon>
        <taxon>Hyphomicrobiales</taxon>
        <taxon>Aurantimonadaceae</taxon>
        <taxon>Jiella</taxon>
    </lineage>
</organism>
<keyword evidence="6" id="KW-0378">Hydrolase</keyword>
<dbReference type="SMART" id="SM00490">
    <property type="entry name" value="HELICc"/>
    <property type="match status" value="1"/>
</dbReference>
<evidence type="ECO:0000259" key="5">
    <source>
        <dbReference type="PROSITE" id="PS51194"/>
    </source>
</evidence>
<reference evidence="6" key="1">
    <citation type="submission" date="2022-01" db="EMBL/GenBank/DDBJ databases">
        <title>Jiella avicenniae sp. nov., a novel endophytic bacterium isolated from bark of Avicennia marina.</title>
        <authorList>
            <person name="Tuo L."/>
        </authorList>
    </citation>
    <scope>NUCLEOTIDE SEQUENCE</scope>
    <source>
        <strain evidence="6">CBK1P-4</strain>
    </source>
</reference>
<evidence type="ECO:0000259" key="4">
    <source>
        <dbReference type="PROSITE" id="PS51192"/>
    </source>
</evidence>
<name>A0A9X1T5E5_9HYPH</name>
<sequence>MQAFELDRYVIGRHESFSRSFTTIRAEDLKRGVDEIYDSKTFWPAPLLAINPRYESGEDANELSAKGLIAPETATIFQTQSGRPFTFHRHQAQAISKAASRKPFIVTTGTGSGKSLCFLVPIFDDVIRAKLAGKPKAIKAIIVYPMNALANSQAEEIEKYLGAAKLPDGLKPRAARYTGQDNAEYREKLRADPPDILLTNYMMLEMMLTRGDETDRVLLEHANGLRFIVLDELHTYRGRQGADVAVLVRRLKNRCCKGDQEPLCIGTSATMQSTGNQDDKARAVATVGSKIFGVEFSPSDIVDETLRRATDERIKLEDAIREIAGAVRSPLPDPAPDSVLKFHPLAVWLELHVGLEGGTEYRRRRPSELDAIASDLSDETGIELSTCQSAIENFMTLASRPDCERGGDATSQAAFMAFRLNRFVAGAGELHTTLYKGDRPVRVSAQTHDPDNREARLYPTRFCRVCGQEYHVVRREVRNGSVRFLPRDIDQVPLAEEDDDERSGYLCPDDDVPDFANDTEGIPDTWIEQGAKGARLKSARRKQIPIRTTIMPSGSVDAVGAPFWFVPGPYRFCLRCSDQPTARRERNKLGGLSGEGRSSATTSITTATLQWMNRSGDVTEESKRKILGFTDNRQDAALQAGHFNDFVFVSLLRGAILRALQTAGEDGLRPEDFGRALAKAFGFSGSERTRRRFWMLSPEVGIGASQTAERALRDILAYRLWTDLRRGWRYTNPNLTGLGLMTANFVGLRDFSSRDEVFSGTVLAQLSTPIRASLFEVLLGEMLEGLAIASELLAKVELDALSRRSRENLTHPWAIDRREDLRSACILMPAPPRRDDIGRRDAAQIQSAGPRSRIGRRLNETLRRFNLPRLKLDDLSELTEHLLTSLAGEGYVREVPGVGGQKAFQLMPDALVLKKGEKTECVNGFFVEHYEAIADDLARLDVSTLSLEAREHTAQVDNATREWREERFRFGVNDRTKLDTKLVEMREKNERPDFLPALFCSPTMELGVDISELNAVYLRNVPPTPANYAQRAGRAGRSGQAALVTTYCAAQSPHDQYYFERRIDMVAGVVRAPAIDITNVDLVRSHLNAVWLSHLSVKPVSGVRDNIAIEADGLPLEPELEEAIHDPNQRRYVAPTMRRVLDSILDTKHIVIPDELSDRGNFVETTLAQAPGEFDRAFERWRGLYDSTSRRLKEANQKSEMAALSAKDRKENSELQRELNAEIAYLMSSDVGQSSDFYVYRYLATEGFLPGYNFPRLPVYARIAEQIGGRGTTYLQRPRFLAIAEFGPRSLIYHEGQALRVIGVKLQAGDRDSDGSTIRTSQLTVCNSCGAAHHRGMERCHACNASLADAEEIKRTLRIQSVETEVNERITANDEERVREGFEIQSVYSWPQRNGVIDYTQAELFDGDAKGPFATLQYADGARIMRVNKGLRRRKNQSILGYGLNPRSGRWVAGLDEQDDDAPAADPEAKGAQRVVPFVEDTKNALLIRFARPEQYDDCVHATVQHALVRGIQVAFQLEESEIQGEPLPSRNKRRAILTYEATEGGAGVLQNLILNPEGLRRSVAAVLDLMHYENVDRALASGDPDDLVDKTEARCVHGCYRCLLSYYNQPEQELIDRRNSEALALLLAFGRAKLTSSAGREDAYPVEVEAAAHEPGPGWPAAFAQAGLPAPDKIQADIGGTRCAYSWSDYLVAAHPEPIDNALRAAADRAGWSLAALPEDAGAGVPDELKSLLGVKT</sequence>
<gene>
    <name evidence="6" type="ORF">LZD57_08900</name>
</gene>
<feature type="domain" description="Helicase ATP-binding" evidence="4">
    <location>
        <begin position="95"/>
        <end position="289"/>
    </location>
</feature>
<accession>A0A9X1T5E5</accession>
<dbReference type="RefSeq" id="WP_233719255.1">
    <property type="nucleotide sequence ID" value="NZ_JAJUWU010000007.1"/>
</dbReference>
<dbReference type="InterPro" id="IPR011545">
    <property type="entry name" value="DEAD/DEAH_box_helicase_dom"/>
</dbReference>
<dbReference type="InterPro" id="IPR018973">
    <property type="entry name" value="MZB"/>
</dbReference>
<dbReference type="EMBL" id="JAJUWU010000007">
    <property type="protein sequence ID" value="MCE7028105.1"/>
    <property type="molecule type" value="Genomic_DNA"/>
</dbReference>
<comment type="caution">
    <text evidence="6">The sequence shown here is derived from an EMBL/GenBank/DDBJ whole genome shotgun (WGS) entry which is preliminary data.</text>
</comment>
<dbReference type="GO" id="GO:0016887">
    <property type="term" value="F:ATP hydrolysis activity"/>
    <property type="evidence" value="ECO:0007669"/>
    <property type="project" value="TreeGrafter"/>
</dbReference>
<dbReference type="SUPFAM" id="SSF52540">
    <property type="entry name" value="P-loop containing nucleoside triphosphate hydrolases"/>
    <property type="match status" value="2"/>
</dbReference>
<evidence type="ECO:0000256" key="3">
    <source>
        <dbReference type="SAM" id="MobiDB-lite"/>
    </source>
</evidence>
<dbReference type="Pfam" id="PF09369">
    <property type="entry name" value="MZB"/>
    <property type="match status" value="1"/>
</dbReference>
<evidence type="ECO:0000256" key="1">
    <source>
        <dbReference type="ARBA" id="ARBA00022741"/>
    </source>
</evidence>
<dbReference type="CDD" id="cd17923">
    <property type="entry name" value="DEXHc_Hrq1-like"/>
    <property type="match status" value="1"/>
</dbReference>
<feature type="region of interest" description="Disordered" evidence="3">
    <location>
        <begin position="1452"/>
        <end position="1471"/>
    </location>
</feature>
<keyword evidence="6" id="KW-0347">Helicase</keyword>
<dbReference type="SMART" id="SM00487">
    <property type="entry name" value="DEXDc"/>
    <property type="match status" value="1"/>
</dbReference>
<keyword evidence="7" id="KW-1185">Reference proteome</keyword>
<proteinExistence type="predicted"/>
<dbReference type="InterPro" id="IPR014001">
    <property type="entry name" value="Helicase_ATP-bd"/>
</dbReference>
<dbReference type="Gene3D" id="3.40.50.300">
    <property type="entry name" value="P-loop containing nucleotide triphosphate hydrolases"/>
    <property type="match status" value="2"/>
</dbReference>
<dbReference type="InterPro" id="IPR052511">
    <property type="entry name" value="ATP-dep_Helicase"/>
</dbReference>